<organism evidence="10 11">
    <name type="scientific">[Clostridium] leptum</name>
    <dbReference type="NCBI Taxonomy" id="1535"/>
    <lineage>
        <taxon>Bacteria</taxon>
        <taxon>Bacillati</taxon>
        <taxon>Bacillota</taxon>
        <taxon>Clostridia</taxon>
        <taxon>Eubacteriales</taxon>
        <taxon>Oscillospiraceae</taxon>
        <taxon>Oscillospiraceae incertae sedis</taxon>
    </lineage>
</organism>
<dbReference type="UniPathway" id="UPA00193"/>
<evidence type="ECO:0000256" key="3">
    <source>
        <dbReference type="ARBA" id="ARBA00006743"/>
    </source>
</evidence>
<accession>A0A412B193</accession>
<evidence type="ECO:0000256" key="2">
    <source>
        <dbReference type="ARBA" id="ARBA00004777"/>
    </source>
</evidence>
<comment type="pathway">
    <text evidence="2 8">One-carbon metabolism; tetrahydrofolate interconversion.</text>
</comment>
<keyword evidence="4 8" id="KW-0285">Flavoprotein</keyword>
<dbReference type="InterPro" id="IPR003171">
    <property type="entry name" value="Mehydrof_redctse-like"/>
</dbReference>
<dbReference type="InterPro" id="IPR029041">
    <property type="entry name" value="FAD-linked_oxidoreductase-like"/>
</dbReference>
<evidence type="ECO:0000256" key="4">
    <source>
        <dbReference type="ARBA" id="ARBA00022630"/>
    </source>
</evidence>
<dbReference type="PANTHER" id="PTHR45754:SF3">
    <property type="entry name" value="METHYLENETETRAHYDROFOLATE REDUCTASE (NADPH)"/>
    <property type="match status" value="1"/>
</dbReference>
<evidence type="ECO:0000256" key="5">
    <source>
        <dbReference type="ARBA" id="ARBA00022827"/>
    </source>
</evidence>
<dbReference type="GO" id="GO:0071949">
    <property type="term" value="F:FAD binding"/>
    <property type="evidence" value="ECO:0007669"/>
    <property type="project" value="TreeGrafter"/>
</dbReference>
<name>A0A412B193_9FIRM</name>
<dbReference type="EMBL" id="QRTC01000001">
    <property type="protein sequence ID" value="RGQ44765.1"/>
    <property type="molecule type" value="Genomic_DNA"/>
</dbReference>
<sequence length="255" mass="28088">MPGASEQRCGHRYHFRFSYGPGQAGSSGVRSQASAGNRDGGAASFLLPRPECQRSAGHAPRSQCENIRTILAVTGDHVPELNRGYIKPVFNVTSAKLMEMISQMNQDVFADSPFTIGGAFNPNVANPKAELARLEKKLKAGAVFFLTQPIFDEGRISTVKEARAMGAKMLLGIMPLISYRNAVYMNNEVPGIQIPTAYVNRFSPEMSREEAQRTGVEIALEIAESLRPHADGFYFMTPFNRAEIVAELIEKCRKM</sequence>
<dbReference type="Pfam" id="PF02219">
    <property type="entry name" value="MTHFR"/>
    <property type="match status" value="1"/>
</dbReference>
<feature type="compositionally biased region" description="Polar residues" evidence="9">
    <location>
        <begin position="24"/>
        <end position="35"/>
    </location>
</feature>
<proteinExistence type="inferred from homology"/>
<keyword evidence="6 8" id="KW-0560">Oxidoreductase</keyword>
<dbReference type="Gene3D" id="3.20.20.220">
    <property type="match status" value="1"/>
</dbReference>
<dbReference type="GO" id="GO:0106312">
    <property type="term" value="F:methylenetetrahydrofolate reductase (NADH) activity"/>
    <property type="evidence" value="ECO:0007669"/>
    <property type="project" value="UniProtKB-EC"/>
</dbReference>
<dbReference type="SUPFAM" id="SSF51730">
    <property type="entry name" value="FAD-linked oxidoreductase"/>
    <property type="match status" value="1"/>
</dbReference>
<reference evidence="10 11" key="1">
    <citation type="submission" date="2018-08" db="EMBL/GenBank/DDBJ databases">
        <title>A genome reference for cultivated species of the human gut microbiota.</title>
        <authorList>
            <person name="Zou Y."/>
            <person name="Xue W."/>
            <person name="Luo G."/>
        </authorList>
    </citation>
    <scope>NUCLEOTIDE SEQUENCE [LARGE SCALE GENOMIC DNA]</scope>
    <source>
        <strain evidence="10 11">AF28-26</strain>
    </source>
</reference>
<dbReference type="Proteomes" id="UP000284751">
    <property type="component" value="Unassembled WGS sequence"/>
</dbReference>
<evidence type="ECO:0000256" key="8">
    <source>
        <dbReference type="RuleBase" id="RU003862"/>
    </source>
</evidence>
<feature type="region of interest" description="Disordered" evidence="9">
    <location>
        <begin position="23"/>
        <end position="45"/>
    </location>
</feature>
<evidence type="ECO:0000256" key="9">
    <source>
        <dbReference type="SAM" id="MobiDB-lite"/>
    </source>
</evidence>
<dbReference type="GO" id="GO:0009086">
    <property type="term" value="P:methionine biosynthetic process"/>
    <property type="evidence" value="ECO:0007669"/>
    <property type="project" value="TreeGrafter"/>
</dbReference>
<comment type="caution">
    <text evidence="10">The sequence shown here is derived from an EMBL/GenBank/DDBJ whole genome shotgun (WGS) entry which is preliminary data.</text>
</comment>
<dbReference type="GO" id="GO:0005829">
    <property type="term" value="C:cytosol"/>
    <property type="evidence" value="ECO:0007669"/>
    <property type="project" value="TreeGrafter"/>
</dbReference>
<protein>
    <recommendedName>
        <fullName evidence="8">Methylenetetrahydrofolate reductase</fullName>
    </recommendedName>
</protein>
<keyword evidence="5 8" id="KW-0274">FAD</keyword>
<evidence type="ECO:0000256" key="1">
    <source>
        <dbReference type="ARBA" id="ARBA00001974"/>
    </source>
</evidence>
<evidence type="ECO:0000313" key="10">
    <source>
        <dbReference type="EMBL" id="RGQ44765.1"/>
    </source>
</evidence>
<gene>
    <name evidence="10" type="ORF">DWY99_00250</name>
</gene>
<dbReference type="PANTHER" id="PTHR45754">
    <property type="entry name" value="METHYLENETETRAHYDROFOLATE REDUCTASE"/>
    <property type="match status" value="1"/>
</dbReference>
<comment type="similarity">
    <text evidence="3 8">Belongs to the methylenetetrahydrofolate reductase family.</text>
</comment>
<dbReference type="AlphaFoldDB" id="A0A412B193"/>
<dbReference type="GO" id="GO:0035999">
    <property type="term" value="P:tetrahydrofolate interconversion"/>
    <property type="evidence" value="ECO:0007669"/>
    <property type="project" value="UniProtKB-UniPathway"/>
</dbReference>
<evidence type="ECO:0000256" key="6">
    <source>
        <dbReference type="ARBA" id="ARBA00023002"/>
    </source>
</evidence>
<evidence type="ECO:0000313" key="11">
    <source>
        <dbReference type="Proteomes" id="UP000284751"/>
    </source>
</evidence>
<evidence type="ECO:0000256" key="7">
    <source>
        <dbReference type="ARBA" id="ARBA00048628"/>
    </source>
</evidence>
<comment type="catalytic activity">
    <reaction evidence="7">
        <text>(6S)-5-methyl-5,6,7,8-tetrahydrofolate + NAD(+) = (6R)-5,10-methylene-5,6,7,8-tetrahydrofolate + NADH + H(+)</text>
        <dbReference type="Rhea" id="RHEA:19821"/>
        <dbReference type="ChEBI" id="CHEBI:15378"/>
        <dbReference type="ChEBI" id="CHEBI:15636"/>
        <dbReference type="ChEBI" id="CHEBI:18608"/>
        <dbReference type="ChEBI" id="CHEBI:57540"/>
        <dbReference type="ChEBI" id="CHEBI:57945"/>
        <dbReference type="EC" id="1.5.1.54"/>
    </reaction>
    <physiologicalReaction direction="right-to-left" evidence="7">
        <dbReference type="Rhea" id="RHEA:19823"/>
    </physiologicalReaction>
</comment>
<comment type="cofactor">
    <cofactor evidence="1 8">
        <name>FAD</name>
        <dbReference type="ChEBI" id="CHEBI:57692"/>
    </cofactor>
</comment>